<evidence type="ECO:0000256" key="1">
    <source>
        <dbReference type="ARBA" id="ARBA00004141"/>
    </source>
</evidence>
<dbReference type="Pfam" id="PF00474">
    <property type="entry name" value="SSF"/>
    <property type="match status" value="1"/>
</dbReference>
<evidence type="ECO:0000256" key="7">
    <source>
        <dbReference type="RuleBase" id="RU362091"/>
    </source>
</evidence>
<dbReference type="Proteomes" id="UP000256970">
    <property type="component" value="Unassembled WGS sequence"/>
</dbReference>
<evidence type="ECO:0008006" key="11">
    <source>
        <dbReference type="Google" id="ProtNLM"/>
    </source>
</evidence>
<feature type="transmembrane region" description="Helical" evidence="8">
    <location>
        <begin position="514"/>
        <end position="534"/>
    </location>
</feature>
<keyword evidence="10" id="KW-1185">Reference proteome</keyword>
<evidence type="ECO:0000313" key="9">
    <source>
        <dbReference type="EMBL" id="SZX71769.1"/>
    </source>
</evidence>
<dbReference type="STRING" id="3088.A0A383W3Q7"/>
<reference evidence="9 10" key="1">
    <citation type="submission" date="2016-10" db="EMBL/GenBank/DDBJ databases">
        <authorList>
            <person name="Cai Z."/>
        </authorList>
    </citation>
    <scope>NUCLEOTIDE SEQUENCE [LARGE SCALE GENOMIC DNA]</scope>
</reference>
<feature type="transmembrane region" description="Helical" evidence="8">
    <location>
        <begin position="360"/>
        <end position="382"/>
    </location>
</feature>
<sequence length="662" mass="70394">MAECYGWKDLLNFQGSAGNFYPGQCDYFGGTTVLPQVIGWVIVVAFGAVFTAFTSVALWLDSRVSSQAGGSEAFTTAGRAVKAGLTACDIVSKWTWAATLLQSSNVAYKYGVSGPFWYAAGATIQVLLFAIMAVEIKRKAPTCHTVLEVVRARWGTVAHLTFLVFCLLTNIIVTSMLILGGAAVVNGLTGMNIYAAAFLLPVGVMAYTAQGGLKASYVASWANTGAILIALVVFGMMTYASGKRPVGSINAVWENLQVISAFKPVANNKEGSYLTMWSVNGLVFGIINVIGNFGTVFVDQSYWQGAIGAKPSATYKGYLLGGLCWFAVPFTMATSMGLAARAMNLPVTIAESNAGLVPAAVAQELMGAGGGFLLMLQLWMAVTATANSEQLAVASLIAYDVYRTYVNPKATGKQMVFVSRVMVCVYAVLSGILAIVLMKIGLSLGWVYLFMGIMIGSAVMPIAFSITWKNCSAAGAVTGAIGGLIGAIITWIAVAKSMTGVLTIDSLGGDFPMLAGNVVAIGFSGLLCVVISLLKPQNYDWALMKEIPTIEDDSNAMMEDTDTAALNRAIKWTWLTGGVLTLVLVVAWPLLALPAGVFSKAYFTMWIVIALTWGFAAMCVCLFMPWWESRRHIKKIFKGVISGSVFRARPAQAQMASPMTKG</sequence>
<protein>
    <recommendedName>
        <fullName evidence="11">Urea active transporter</fullName>
    </recommendedName>
</protein>
<evidence type="ECO:0000256" key="2">
    <source>
        <dbReference type="ARBA" id="ARBA00006434"/>
    </source>
</evidence>
<feature type="transmembrane region" description="Helical" evidence="8">
    <location>
        <begin position="417"/>
        <end position="440"/>
    </location>
</feature>
<keyword evidence="6 8" id="KW-0472">Membrane</keyword>
<proteinExistence type="inferred from homology"/>
<feature type="transmembrane region" description="Helical" evidence="8">
    <location>
        <begin position="116"/>
        <end position="136"/>
    </location>
</feature>
<comment type="subcellular location">
    <subcellularLocation>
        <location evidence="1">Membrane</location>
        <topology evidence="1">Multi-pass membrane protein</topology>
    </subcellularLocation>
</comment>
<dbReference type="PANTHER" id="PTHR46154">
    <property type="match status" value="1"/>
</dbReference>
<accession>A0A383W3Q7</accession>
<feature type="transmembrane region" description="Helical" evidence="8">
    <location>
        <begin position="277"/>
        <end position="298"/>
    </location>
</feature>
<dbReference type="InterPro" id="IPR001734">
    <property type="entry name" value="Na/solute_symporter"/>
</dbReference>
<feature type="transmembrane region" description="Helical" evidence="8">
    <location>
        <begin position="221"/>
        <end position="240"/>
    </location>
</feature>
<evidence type="ECO:0000256" key="3">
    <source>
        <dbReference type="ARBA" id="ARBA00022448"/>
    </source>
</evidence>
<keyword evidence="5 8" id="KW-1133">Transmembrane helix</keyword>
<dbReference type="NCBIfam" id="TIGR00813">
    <property type="entry name" value="sss"/>
    <property type="match status" value="1"/>
</dbReference>
<evidence type="ECO:0000313" key="10">
    <source>
        <dbReference type="Proteomes" id="UP000256970"/>
    </source>
</evidence>
<dbReference type="GO" id="GO:0015204">
    <property type="term" value="F:urea transmembrane transporter activity"/>
    <property type="evidence" value="ECO:0007669"/>
    <property type="project" value="InterPro"/>
</dbReference>
<keyword evidence="4 8" id="KW-0812">Transmembrane</keyword>
<feature type="transmembrane region" description="Helical" evidence="8">
    <location>
        <begin position="473"/>
        <end position="494"/>
    </location>
</feature>
<dbReference type="InterPro" id="IPR023298">
    <property type="entry name" value="ATPase_P-typ_TM_dom_sf"/>
</dbReference>
<dbReference type="AlphaFoldDB" id="A0A383W3Q7"/>
<dbReference type="PROSITE" id="PS50283">
    <property type="entry name" value="NA_SOLUT_SYMP_3"/>
    <property type="match status" value="1"/>
</dbReference>
<dbReference type="CDD" id="cd11476">
    <property type="entry name" value="SLC5sbd_DUR3"/>
    <property type="match status" value="1"/>
</dbReference>
<evidence type="ECO:0000256" key="5">
    <source>
        <dbReference type="ARBA" id="ARBA00022989"/>
    </source>
</evidence>
<feature type="transmembrane region" description="Helical" evidence="8">
    <location>
        <begin position="157"/>
        <end position="185"/>
    </location>
</feature>
<dbReference type="GO" id="GO:0005886">
    <property type="term" value="C:plasma membrane"/>
    <property type="evidence" value="ECO:0007669"/>
    <property type="project" value="TreeGrafter"/>
</dbReference>
<organism evidence="9 10">
    <name type="scientific">Tetradesmus obliquus</name>
    <name type="common">Green alga</name>
    <name type="synonym">Acutodesmus obliquus</name>
    <dbReference type="NCBI Taxonomy" id="3088"/>
    <lineage>
        <taxon>Eukaryota</taxon>
        <taxon>Viridiplantae</taxon>
        <taxon>Chlorophyta</taxon>
        <taxon>core chlorophytes</taxon>
        <taxon>Chlorophyceae</taxon>
        <taxon>CS clade</taxon>
        <taxon>Sphaeropleales</taxon>
        <taxon>Scenedesmaceae</taxon>
        <taxon>Tetradesmus</taxon>
    </lineage>
</organism>
<feature type="transmembrane region" description="Helical" evidence="8">
    <location>
        <begin position="318"/>
        <end position="340"/>
    </location>
</feature>
<dbReference type="PANTHER" id="PTHR46154:SF4">
    <property type="entry name" value="UREA ACTIVE TRANSPORTER"/>
    <property type="match status" value="1"/>
</dbReference>
<name>A0A383W3Q7_TETOB</name>
<feature type="transmembrane region" description="Helical" evidence="8">
    <location>
        <begin position="191"/>
        <end position="209"/>
    </location>
</feature>
<comment type="similarity">
    <text evidence="2 7">Belongs to the sodium:solute symporter (SSF) (TC 2.A.21) family.</text>
</comment>
<keyword evidence="3" id="KW-0813">Transport</keyword>
<feature type="transmembrane region" description="Helical" evidence="8">
    <location>
        <begin position="572"/>
        <end position="591"/>
    </location>
</feature>
<dbReference type="InterPro" id="IPR031155">
    <property type="entry name" value="DUR"/>
</dbReference>
<gene>
    <name evidence="9" type="ORF">BQ4739_LOCUS11886</name>
</gene>
<evidence type="ECO:0000256" key="4">
    <source>
        <dbReference type="ARBA" id="ARBA00022692"/>
    </source>
</evidence>
<evidence type="ECO:0000256" key="8">
    <source>
        <dbReference type="SAM" id="Phobius"/>
    </source>
</evidence>
<dbReference type="InterPro" id="IPR038377">
    <property type="entry name" value="Na/Glc_symporter_sf"/>
</dbReference>
<feature type="transmembrane region" description="Helical" evidence="8">
    <location>
        <begin position="37"/>
        <end position="60"/>
    </location>
</feature>
<evidence type="ECO:0000256" key="6">
    <source>
        <dbReference type="ARBA" id="ARBA00023136"/>
    </source>
</evidence>
<dbReference type="Gene3D" id="1.20.1730.10">
    <property type="entry name" value="Sodium/glucose cotransporter"/>
    <property type="match status" value="1"/>
</dbReference>
<dbReference type="SUPFAM" id="SSF81665">
    <property type="entry name" value="Calcium ATPase, transmembrane domain M"/>
    <property type="match status" value="1"/>
</dbReference>
<feature type="transmembrane region" description="Helical" evidence="8">
    <location>
        <begin position="603"/>
        <end position="627"/>
    </location>
</feature>
<dbReference type="EMBL" id="FNXT01001076">
    <property type="protein sequence ID" value="SZX71769.1"/>
    <property type="molecule type" value="Genomic_DNA"/>
</dbReference>
<feature type="transmembrane region" description="Helical" evidence="8">
    <location>
        <begin position="446"/>
        <end position="466"/>
    </location>
</feature>